<protein>
    <submittedName>
        <fullName evidence="1">Uncharacterized protein</fullName>
    </submittedName>
</protein>
<name>A0A7J0EXP3_9ERIC</name>
<dbReference type="GO" id="GO:0005737">
    <property type="term" value="C:cytoplasm"/>
    <property type="evidence" value="ECO:0007669"/>
    <property type="project" value="TreeGrafter"/>
</dbReference>
<dbReference type="AlphaFoldDB" id="A0A7J0EXP3"/>
<dbReference type="PANTHER" id="PTHR13650:SF0">
    <property type="entry name" value="SPATACSIN"/>
    <property type="match status" value="1"/>
</dbReference>
<gene>
    <name evidence="1" type="ORF">Acr_07g0013590</name>
</gene>
<dbReference type="InterPro" id="IPR028103">
    <property type="entry name" value="Spatacsin"/>
</dbReference>
<proteinExistence type="predicted"/>
<dbReference type="OrthoDB" id="2018754at2759"/>
<dbReference type="EMBL" id="BJWL01000007">
    <property type="protein sequence ID" value="GFY91163.1"/>
    <property type="molecule type" value="Genomic_DNA"/>
</dbReference>
<evidence type="ECO:0000313" key="2">
    <source>
        <dbReference type="Proteomes" id="UP000585474"/>
    </source>
</evidence>
<accession>A0A7J0EXP3</accession>
<sequence length="888" mass="98338">MLACEMIDRVVHAFAEDVHWPPVDSLFLILCDRHVLVVLSVCGLERVLVVLSVCGFERVLVMIWLEADMDFNSGGHGPAVLQLHSWDSSEVQLNLSEFREAFISPTRELLLLLSHHFEALLLPLVKGESIDCKDPESKSYDTCQIPSSLDSCSPELTDCCKSDLGENFPSIFESIKAVSDNDFSPEIKFSNSSSYPFICDVNSLTWGICGDSYNRHRDSSFRELLFVSGNHGVTIHAFCGPRNSGEMAKPVVRDEVSEGRWVEWGPPTALTHNNETLDDSNLCCEAFEDVSGVTGINITGEGANGLCMAGDNEFSRSVAPKRWLRTFLTKVKTVKSDGNVWTRYPVKSSFPSSAVVVSFCIFDSSSPLLDFLPRTNCGTFKNEGVYESHPNQASNAFNSSSSTISLEPNGKSNISCGMTTSYKCSKLFSSNSHHQIGFVLKLMDPVTVKSSCVSERNWSKILVLVAKLESCGIQWVCSVKLDESVDTGPAVDWTDFGFSDNFLICLNEAGKIFFYGAITGEYVAHVDILQICGIHHQLISEEQKKLFKEGAVAPKSVDILNNEDDDANIKSSCQTGDFLGKRMFKRLLIASHTSVLAAIDEYGVIYVLCGGDRMPANFHSFEKQLPHFQRLGLGILVGWEIGGADISHRRAFFDIPGSHKVNRSSLRNKSSSLIDSMDSNGLPGIQDSYLKKRRVQPGSYTDIFSAASQILDKKISTDELPSRILRKIFLPTGKFTEDDISCFSNFGVTRLIKKRRQERRGYQIVHSHLYVDSAVNAERCFNLQGSKDFVGDAIGCTFQGYFYLVTEGGLSVVLPSVSVSSNFLPVEDIGYPQSSISTGIGHQFGDLFEMEGLKQPWSPWKVEILDRVLLYEGPEEADRLCSENGMNP</sequence>
<evidence type="ECO:0000313" key="1">
    <source>
        <dbReference type="EMBL" id="GFY91163.1"/>
    </source>
</evidence>
<organism evidence="1 2">
    <name type="scientific">Actinidia rufa</name>
    <dbReference type="NCBI Taxonomy" id="165716"/>
    <lineage>
        <taxon>Eukaryota</taxon>
        <taxon>Viridiplantae</taxon>
        <taxon>Streptophyta</taxon>
        <taxon>Embryophyta</taxon>
        <taxon>Tracheophyta</taxon>
        <taxon>Spermatophyta</taxon>
        <taxon>Magnoliopsida</taxon>
        <taxon>eudicotyledons</taxon>
        <taxon>Gunneridae</taxon>
        <taxon>Pentapetalae</taxon>
        <taxon>asterids</taxon>
        <taxon>Ericales</taxon>
        <taxon>Actinidiaceae</taxon>
        <taxon>Actinidia</taxon>
    </lineage>
</organism>
<dbReference type="PANTHER" id="PTHR13650">
    <property type="entry name" value="SPATACSIN"/>
    <property type="match status" value="1"/>
</dbReference>
<keyword evidence="2" id="KW-1185">Reference proteome</keyword>
<reference evidence="1 2" key="1">
    <citation type="submission" date="2019-07" db="EMBL/GenBank/DDBJ databases">
        <title>De Novo Assembly of kiwifruit Actinidia rufa.</title>
        <authorList>
            <person name="Sugita-Konishi S."/>
            <person name="Sato K."/>
            <person name="Mori E."/>
            <person name="Abe Y."/>
            <person name="Kisaki G."/>
            <person name="Hamano K."/>
            <person name="Suezawa K."/>
            <person name="Otani M."/>
            <person name="Fukuda T."/>
            <person name="Manabe T."/>
            <person name="Gomi K."/>
            <person name="Tabuchi M."/>
            <person name="Akimitsu K."/>
            <person name="Kataoka I."/>
        </authorList>
    </citation>
    <scope>NUCLEOTIDE SEQUENCE [LARGE SCALE GENOMIC DNA]</scope>
    <source>
        <strain evidence="2">cv. Fuchu</strain>
    </source>
</reference>
<dbReference type="Proteomes" id="UP000585474">
    <property type="component" value="Unassembled WGS sequence"/>
</dbReference>
<comment type="caution">
    <text evidence="1">The sequence shown here is derived from an EMBL/GenBank/DDBJ whole genome shotgun (WGS) entry which is preliminary data.</text>
</comment>